<protein>
    <submittedName>
        <fullName evidence="2">ADP-ribosylglycohydrolase</fullName>
    </submittedName>
</protein>
<gene>
    <name evidence="2" type="ORF">BEH84_03744</name>
</gene>
<dbReference type="EMBL" id="MCGI01000003">
    <property type="protein sequence ID" value="ODM11315.1"/>
    <property type="molecule type" value="Genomic_DNA"/>
</dbReference>
<organism evidence="2 3">
    <name type="scientific">Eisenbergiella tayi</name>
    <dbReference type="NCBI Taxonomy" id="1432052"/>
    <lineage>
        <taxon>Bacteria</taxon>
        <taxon>Bacillati</taxon>
        <taxon>Bacillota</taxon>
        <taxon>Clostridia</taxon>
        <taxon>Lachnospirales</taxon>
        <taxon>Lachnospiraceae</taxon>
        <taxon>Eisenbergiella</taxon>
    </lineage>
</organism>
<evidence type="ECO:0000313" key="3">
    <source>
        <dbReference type="Proteomes" id="UP000095003"/>
    </source>
</evidence>
<evidence type="ECO:0000256" key="1">
    <source>
        <dbReference type="PIRSR" id="PIRSR605502-1"/>
    </source>
</evidence>
<name>A0A1E3ARF7_9FIRM</name>
<dbReference type="InterPro" id="IPR005502">
    <property type="entry name" value="Ribosyl_crysJ1"/>
</dbReference>
<sequence>MNFNDYKKKVAGCWAGKNAGGVLGAPFEGKRQMNRVEFYTQDLSMGPPPNDDLDLQIIWLAAAERYGRNVNAMILGEYWLSYVIPNWVEYGMGKANLRNGVLPPMSGYTNNAYRNSCGCFIRSEIWACLAPGHPDIAARYAYEDGIVDHAGEGVYGEVFCAAVQSAAFAEEEIPDLISIGLSYIPEGCAVARCVKAACSCYEEKLPFDEARKYVHQTAPGTFGIQNLTNAEIERLVRDEQLDIGEPGFDAPENIGFMILGWLYGEGDFGKSLCLAVNCGEDTDCTAATLGALLGILSGIDGIPDKWLEPINDKIVTLCINKTEGGIWIPDTVTELTHRVAAQMPAFLGSAYCKMEQDGDYTIYCKKGMELRADSCETYMENTNGGGKDQRLNVKELCLLSPFVVRYDFPAFWMAIDYLEEPYFEKGKKRRFRVTVVNGMEMHEQQWVSIRLYLPRDISCEGASCVRLPLNNLWGSKAEKEFELDLENYDGEKAELMVQVSLIGRHSRGSAEIIFFQK</sequence>
<evidence type="ECO:0000313" key="2">
    <source>
        <dbReference type="EMBL" id="ODM11315.1"/>
    </source>
</evidence>
<dbReference type="PATRIC" id="fig|1432052.3.peg.4154"/>
<keyword evidence="2" id="KW-0378">Hydrolase</keyword>
<feature type="binding site" evidence="1">
    <location>
        <position position="281"/>
    </location>
    <ligand>
        <name>Mg(2+)</name>
        <dbReference type="ChEBI" id="CHEBI:18420"/>
        <label>1</label>
    </ligand>
</feature>
<accession>A0A1E3ARF7</accession>
<dbReference type="InterPro" id="IPR036705">
    <property type="entry name" value="Ribosyl_crysJ1_sf"/>
</dbReference>
<dbReference type="GO" id="GO:0016787">
    <property type="term" value="F:hydrolase activity"/>
    <property type="evidence" value="ECO:0007669"/>
    <property type="project" value="UniProtKB-KW"/>
</dbReference>
<feature type="binding site" evidence="1">
    <location>
        <position position="283"/>
    </location>
    <ligand>
        <name>Mg(2+)</name>
        <dbReference type="ChEBI" id="CHEBI:18420"/>
        <label>1</label>
    </ligand>
</feature>
<keyword evidence="1" id="KW-0479">Metal-binding</keyword>
<dbReference type="SUPFAM" id="SSF101478">
    <property type="entry name" value="ADP-ribosylglycohydrolase"/>
    <property type="match status" value="1"/>
</dbReference>
<comment type="cofactor">
    <cofactor evidence="1">
        <name>Mg(2+)</name>
        <dbReference type="ChEBI" id="CHEBI:18420"/>
    </cofactor>
    <text evidence="1">Binds 2 magnesium ions per subunit.</text>
</comment>
<dbReference type="Pfam" id="PF03747">
    <property type="entry name" value="ADP_ribosyl_GH"/>
    <property type="match status" value="1"/>
</dbReference>
<dbReference type="GO" id="GO:0046872">
    <property type="term" value="F:metal ion binding"/>
    <property type="evidence" value="ECO:0007669"/>
    <property type="project" value="UniProtKB-KW"/>
</dbReference>
<reference evidence="2 3" key="1">
    <citation type="submission" date="2016-07" db="EMBL/GenBank/DDBJ databases">
        <title>Characterization of isolates of Eisenbergiella tayi derived from blood cultures, using whole genome sequencing.</title>
        <authorList>
            <person name="Burdz T."/>
            <person name="Wiebe D."/>
            <person name="Huynh C."/>
            <person name="Bernard K."/>
        </authorList>
    </citation>
    <scope>NUCLEOTIDE SEQUENCE [LARGE SCALE GENOMIC DNA]</scope>
    <source>
        <strain evidence="2 3">NML 120489</strain>
    </source>
</reference>
<dbReference type="RefSeq" id="WP_069157899.1">
    <property type="nucleotide sequence ID" value="NZ_JBKXXQ010000039.1"/>
</dbReference>
<comment type="caution">
    <text evidence="2">The sequence shown here is derived from an EMBL/GenBank/DDBJ whole genome shotgun (WGS) entry which is preliminary data.</text>
</comment>
<dbReference type="GeneID" id="93302926"/>
<proteinExistence type="predicted"/>
<dbReference type="Proteomes" id="UP000095003">
    <property type="component" value="Unassembled WGS sequence"/>
</dbReference>
<dbReference type="Gene3D" id="1.10.4080.10">
    <property type="entry name" value="ADP-ribosylation/Crystallin J1"/>
    <property type="match status" value="1"/>
</dbReference>
<keyword evidence="1" id="KW-0460">Magnesium</keyword>
<dbReference type="AlphaFoldDB" id="A0A1E3ARF7"/>